<keyword evidence="10" id="KW-0576">Peroxisome</keyword>
<keyword evidence="8" id="KW-0560">Oxidoreductase</keyword>
<dbReference type="Pfam" id="PF01756">
    <property type="entry name" value="ACOX"/>
    <property type="match status" value="1"/>
</dbReference>
<dbReference type="Gene3D" id="1.10.540.10">
    <property type="entry name" value="Acyl-CoA dehydrogenase/oxidase, N-terminal domain"/>
    <property type="match status" value="1"/>
</dbReference>
<evidence type="ECO:0000256" key="3">
    <source>
        <dbReference type="ARBA" id="ARBA00004846"/>
    </source>
</evidence>
<dbReference type="InterPro" id="IPR055060">
    <property type="entry name" value="ACOX_C_alpha1"/>
</dbReference>
<dbReference type="SUPFAM" id="SSF47203">
    <property type="entry name" value="Acyl-CoA dehydrogenase C-terminal domain-like"/>
    <property type="match status" value="2"/>
</dbReference>
<dbReference type="InterPro" id="IPR012258">
    <property type="entry name" value="Acyl-CoA_oxidase"/>
</dbReference>
<comment type="cofactor">
    <cofactor evidence="1">
        <name>FAD</name>
        <dbReference type="ChEBI" id="CHEBI:57692"/>
    </cofactor>
</comment>
<dbReference type="InterPro" id="IPR036400">
    <property type="entry name" value="Cyt_B5-like_heme/steroid_sf"/>
</dbReference>
<dbReference type="GO" id="GO:0005504">
    <property type="term" value="F:fatty acid binding"/>
    <property type="evidence" value="ECO:0007669"/>
    <property type="project" value="TreeGrafter"/>
</dbReference>
<evidence type="ECO:0000256" key="5">
    <source>
        <dbReference type="ARBA" id="ARBA00022630"/>
    </source>
</evidence>
<evidence type="ECO:0000256" key="7">
    <source>
        <dbReference type="ARBA" id="ARBA00022832"/>
    </source>
</evidence>
<dbReference type="Pfam" id="PF00173">
    <property type="entry name" value="Cyt-b5"/>
    <property type="match status" value="1"/>
</dbReference>
<sequence length="831" mass="92695">MSSKFTIEEVSRHNVKNDCWIIVGDDVLDCTKWLSDHPGGGKTILQYAGKDATKQFNLLHEPGTIESAAPWVKIGKLVKGGSSSAPESSSPSSQQSFQTREQMMGRYSNSSEVPSPIKVDFSQPNNPISLLPIQPTHASETPSRNSGGTAAILPAARKLASFDVNEMISLIDGGPKKTKNRRFIESPTADFDFFDKIYWSTPEILREHVRLYLKIHESYWNTYRPTREEVAWMTRVTINKGSMMNHYGLFLPTLLTRASPRQVMEFLIRTLQMKIIGVYAQTELGHGSNVRGLQTTAHYDKKTEEFILNTPTLSSMKWWPGTLGKVGTHAVVYAQLILEGKEYGIHEFILQIRDSNHRPFPGIELGDLGPKLGDNANDTGFMRLENVRIPRDRMLSRYQQVSPDGKYMKSAGKANPRTHYMTMMIARGSMMRGAGDQLARAATVATRYSEVRKQGFTDSTQGISYKSKEKTILDHQIQAFRIFRQISRSYAFIFAGIWMSSKFGEWDKGDSNLASMKELASTSNGLKAMCTVMALEGIEDCRKCCGGNGYLMASGVATQAADYAWQCTAEGDFVILFLQTARYLIQRVRDIKKGDKVVGHFAYLNAIGEPGFSSQTAKIVEAKSADDFLDLDFLAELYRIRALSSLGAVSDDFEGLIAKGQTWDIAFNSCAVQLLEATKYHCMSFLVELFRGTVSEVKGGPCKEVLQKVGAFFAVSHLLDSNWAGVLDFQGMRFAQSASSILLTQLRNDAVPLVDAFDFPDRVLSSAIGRYDGNIYEALFESAKKSELNQMDPFLGYEDVLRPYLDLEFLKAGNAKRYPEPKTSKFGPSKL</sequence>
<feature type="compositionally biased region" description="Low complexity" evidence="11">
    <location>
        <begin position="82"/>
        <end position="96"/>
    </location>
</feature>
<keyword evidence="7" id="KW-0276">Fatty acid metabolism</keyword>
<comment type="subcellular location">
    <subcellularLocation>
        <location evidence="2">Peroxisome</location>
    </subcellularLocation>
</comment>
<dbReference type="GO" id="GO:0055088">
    <property type="term" value="P:lipid homeostasis"/>
    <property type="evidence" value="ECO:0007669"/>
    <property type="project" value="TreeGrafter"/>
</dbReference>
<feature type="compositionally biased region" description="Polar residues" evidence="11">
    <location>
        <begin position="97"/>
        <end position="113"/>
    </location>
</feature>
<evidence type="ECO:0000256" key="10">
    <source>
        <dbReference type="ARBA" id="ARBA00023140"/>
    </source>
</evidence>
<feature type="domain" description="Cytochrome b5 heme-binding" evidence="12">
    <location>
        <begin position="2"/>
        <end position="78"/>
    </location>
</feature>
<dbReference type="Pfam" id="PF22924">
    <property type="entry name" value="ACOX_C_alpha1"/>
    <property type="match status" value="1"/>
</dbReference>
<dbReference type="Pfam" id="PF14749">
    <property type="entry name" value="Acyl-CoA_ox_N"/>
    <property type="match status" value="1"/>
</dbReference>
<comment type="similarity">
    <text evidence="4">Belongs to the acyl-CoA oxidase family.</text>
</comment>
<dbReference type="GO" id="GO:0033540">
    <property type="term" value="P:fatty acid beta-oxidation using acyl-CoA oxidase"/>
    <property type="evidence" value="ECO:0007669"/>
    <property type="project" value="TreeGrafter"/>
</dbReference>
<dbReference type="InterPro" id="IPR037069">
    <property type="entry name" value="AcylCoA_DH/ox_N_sf"/>
</dbReference>
<evidence type="ECO:0000256" key="8">
    <source>
        <dbReference type="ARBA" id="ARBA00023002"/>
    </source>
</evidence>
<dbReference type="InterPro" id="IPR002655">
    <property type="entry name" value="Acyl-CoA_oxidase_C"/>
</dbReference>
<reference evidence="13" key="1">
    <citation type="submission" date="2017-11" db="EMBL/GenBank/DDBJ databases">
        <title>The sensing device of the deep-sea amphipod.</title>
        <authorList>
            <person name="Kobayashi H."/>
            <person name="Nagahama T."/>
            <person name="Arai W."/>
            <person name="Sasagawa Y."/>
            <person name="Umeda M."/>
            <person name="Hayashi T."/>
            <person name="Nikaido I."/>
            <person name="Watanabe H."/>
            <person name="Oguri K."/>
            <person name="Kitazato H."/>
            <person name="Fujioka K."/>
            <person name="Kido Y."/>
            <person name="Takami H."/>
        </authorList>
    </citation>
    <scope>NUCLEOTIDE SEQUENCE</scope>
    <source>
        <tissue evidence="13">Whole body</tissue>
    </source>
</reference>
<dbReference type="InterPro" id="IPR001199">
    <property type="entry name" value="Cyt_B5-like_heme/steroid-bd"/>
</dbReference>
<dbReference type="FunFam" id="2.40.110.10:FF:000003">
    <property type="entry name" value="Acyl-coenzyme A oxidase"/>
    <property type="match status" value="1"/>
</dbReference>
<comment type="pathway">
    <text evidence="3">Lipid metabolism; peroxisomal fatty acid beta-oxidation.</text>
</comment>
<dbReference type="AlphaFoldDB" id="A0A6A7GC50"/>
<organism evidence="13">
    <name type="scientific">Hirondellea gigas</name>
    <dbReference type="NCBI Taxonomy" id="1518452"/>
    <lineage>
        <taxon>Eukaryota</taxon>
        <taxon>Metazoa</taxon>
        <taxon>Ecdysozoa</taxon>
        <taxon>Arthropoda</taxon>
        <taxon>Crustacea</taxon>
        <taxon>Multicrustacea</taxon>
        <taxon>Malacostraca</taxon>
        <taxon>Eumalacostraca</taxon>
        <taxon>Peracarida</taxon>
        <taxon>Amphipoda</taxon>
        <taxon>Amphilochidea</taxon>
        <taxon>Lysianassida</taxon>
        <taxon>Lysianassidira</taxon>
        <taxon>Lysianassoidea</taxon>
        <taxon>Lysianassidae</taxon>
        <taxon>Hirondellea</taxon>
    </lineage>
</organism>
<accession>A0A6A7GC50</accession>
<evidence type="ECO:0000256" key="4">
    <source>
        <dbReference type="ARBA" id="ARBA00006288"/>
    </source>
</evidence>
<dbReference type="SUPFAM" id="SSF56645">
    <property type="entry name" value="Acyl-CoA dehydrogenase NM domain-like"/>
    <property type="match status" value="1"/>
</dbReference>
<dbReference type="Gene3D" id="3.10.120.10">
    <property type="entry name" value="Cytochrome b5-like heme/steroid binding domain"/>
    <property type="match status" value="1"/>
</dbReference>
<evidence type="ECO:0000256" key="1">
    <source>
        <dbReference type="ARBA" id="ARBA00001974"/>
    </source>
</evidence>
<evidence type="ECO:0000256" key="2">
    <source>
        <dbReference type="ARBA" id="ARBA00004275"/>
    </source>
</evidence>
<keyword evidence="9" id="KW-0443">Lipid metabolism</keyword>
<dbReference type="GO" id="GO:0071949">
    <property type="term" value="F:FAD binding"/>
    <property type="evidence" value="ECO:0007669"/>
    <property type="project" value="InterPro"/>
</dbReference>
<proteinExistence type="evidence at transcript level"/>
<dbReference type="PANTHER" id="PTHR10909:SF250">
    <property type="entry name" value="PEROXISOMAL ACYL-COENZYME A OXIDASE 1"/>
    <property type="match status" value="1"/>
</dbReference>
<keyword evidence="6" id="KW-0274">FAD</keyword>
<dbReference type="InterPro" id="IPR036250">
    <property type="entry name" value="AcylCo_DH-like_C"/>
</dbReference>
<dbReference type="PROSITE" id="PS50255">
    <property type="entry name" value="CYTOCHROME_B5_2"/>
    <property type="match status" value="1"/>
</dbReference>
<dbReference type="GO" id="GO:0003997">
    <property type="term" value="F:acyl-CoA oxidase activity"/>
    <property type="evidence" value="ECO:0007669"/>
    <property type="project" value="InterPro"/>
</dbReference>
<dbReference type="InterPro" id="IPR029320">
    <property type="entry name" value="Acyl-CoA_ox_N"/>
</dbReference>
<evidence type="ECO:0000313" key="13">
    <source>
        <dbReference type="EMBL" id="LAC27035.1"/>
    </source>
</evidence>
<dbReference type="InterPro" id="IPR009100">
    <property type="entry name" value="AcylCoA_DH/oxidase_NM_dom_sf"/>
</dbReference>
<dbReference type="EMBL" id="IACT01007923">
    <property type="protein sequence ID" value="LAC27035.1"/>
    <property type="molecule type" value="mRNA"/>
</dbReference>
<dbReference type="Gene3D" id="1.20.140.10">
    <property type="entry name" value="Butyryl-CoA Dehydrogenase, subunit A, domain 3"/>
    <property type="match status" value="2"/>
</dbReference>
<name>A0A6A7GC50_9CRUS</name>
<feature type="region of interest" description="Disordered" evidence="11">
    <location>
        <begin position="80"/>
        <end position="115"/>
    </location>
</feature>
<dbReference type="SUPFAM" id="SSF55856">
    <property type="entry name" value="Cytochrome b5-like heme/steroid binding domain"/>
    <property type="match status" value="1"/>
</dbReference>
<dbReference type="GO" id="GO:0005777">
    <property type="term" value="C:peroxisome"/>
    <property type="evidence" value="ECO:0007669"/>
    <property type="project" value="UniProtKB-SubCell"/>
</dbReference>
<evidence type="ECO:0000256" key="6">
    <source>
        <dbReference type="ARBA" id="ARBA00022827"/>
    </source>
</evidence>
<dbReference type="Gene3D" id="2.40.110.10">
    <property type="entry name" value="Butyryl-CoA Dehydrogenase, subunit A, domain 2"/>
    <property type="match status" value="1"/>
</dbReference>
<evidence type="ECO:0000259" key="12">
    <source>
        <dbReference type="PROSITE" id="PS50255"/>
    </source>
</evidence>
<dbReference type="InterPro" id="IPR046373">
    <property type="entry name" value="Acyl-CoA_Oxase/DH_mid-dom_sf"/>
</dbReference>
<dbReference type="PANTHER" id="PTHR10909">
    <property type="entry name" value="ELECTRON TRANSPORT OXIDOREDUCTASE"/>
    <property type="match status" value="1"/>
</dbReference>
<keyword evidence="5" id="KW-0285">Flavoprotein</keyword>
<evidence type="ECO:0000256" key="9">
    <source>
        <dbReference type="ARBA" id="ARBA00023098"/>
    </source>
</evidence>
<protein>
    <submittedName>
        <fullName evidence="13">Peroxisomal acyl-coenzyme A oxidase 1 isoform X1</fullName>
    </submittedName>
</protein>
<evidence type="ECO:0000256" key="11">
    <source>
        <dbReference type="SAM" id="MobiDB-lite"/>
    </source>
</evidence>
<dbReference type="SMART" id="SM01117">
    <property type="entry name" value="Cyt-b5"/>
    <property type="match status" value="1"/>
</dbReference>